<protein>
    <submittedName>
        <fullName evidence="1">Uncharacterized protein</fullName>
    </submittedName>
</protein>
<dbReference type="Proteomes" id="UP001055439">
    <property type="component" value="Chromosome 10"/>
</dbReference>
<evidence type="ECO:0000313" key="2">
    <source>
        <dbReference type="Proteomes" id="UP001055439"/>
    </source>
</evidence>
<proteinExistence type="predicted"/>
<organism evidence="1 2">
    <name type="scientific">Musa troglodytarum</name>
    <name type="common">fe'i banana</name>
    <dbReference type="NCBI Taxonomy" id="320322"/>
    <lineage>
        <taxon>Eukaryota</taxon>
        <taxon>Viridiplantae</taxon>
        <taxon>Streptophyta</taxon>
        <taxon>Embryophyta</taxon>
        <taxon>Tracheophyta</taxon>
        <taxon>Spermatophyta</taxon>
        <taxon>Magnoliopsida</taxon>
        <taxon>Liliopsida</taxon>
        <taxon>Zingiberales</taxon>
        <taxon>Musaceae</taxon>
        <taxon>Musa</taxon>
    </lineage>
</organism>
<accession>A0A9E7JIP6</accession>
<gene>
    <name evidence="1" type="ORF">MUK42_22517</name>
</gene>
<dbReference type="EMBL" id="CP097503">
    <property type="protein sequence ID" value="URD82468.1"/>
    <property type="molecule type" value="Genomic_DNA"/>
</dbReference>
<reference evidence="1" key="1">
    <citation type="submission" date="2022-05" db="EMBL/GenBank/DDBJ databases">
        <title>The Musa troglodytarum L. genome provides insights into the mechanism of non-climacteric behaviour and enrichment of carotenoids.</title>
        <authorList>
            <person name="Wang J."/>
        </authorList>
    </citation>
    <scope>NUCLEOTIDE SEQUENCE</scope>
    <source>
        <tissue evidence="1">Leaf</tissue>
    </source>
</reference>
<keyword evidence="2" id="KW-1185">Reference proteome</keyword>
<sequence>MPCLPMQLCDFFMPWLSRTLGSPRRASVTCDAFGVRSGWRAGPRGWLAPWAPRRFLRRFSFPKIVYPAYKSGRDGSPPTPPKVKIITGRGIYDISALCSENERHADLERIALGLLL</sequence>
<dbReference type="AlphaFoldDB" id="A0A9E7JIP6"/>
<name>A0A9E7JIP6_9LILI</name>
<evidence type="ECO:0000313" key="1">
    <source>
        <dbReference type="EMBL" id="URD82468.1"/>
    </source>
</evidence>